<dbReference type="Proteomes" id="UP001174909">
    <property type="component" value="Unassembled WGS sequence"/>
</dbReference>
<comment type="caution">
    <text evidence="1">The sequence shown here is derived from an EMBL/GenBank/DDBJ whole genome shotgun (WGS) entry which is preliminary data.</text>
</comment>
<proteinExistence type="predicted"/>
<organism evidence="1 2">
    <name type="scientific">Geodia barretti</name>
    <name type="common">Barrett's horny sponge</name>
    <dbReference type="NCBI Taxonomy" id="519541"/>
    <lineage>
        <taxon>Eukaryota</taxon>
        <taxon>Metazoa</taxon>
        <taxon>Porifera</taxon>
        <taxon>Demospongiae</taxon>
        <taxon>Heteroscleromorpha</taxon>
        <taxon>Tetractinellida</taxon>
        <taxon>Astrophorina</taxon>
        <taxon>Geodiidae</taxon>
        <taxon>Geodia</taxon>
    </lineage>
</organism>
<sequence>MPIVCPDLFKMYPPFRCRCAYHLLAILPIDPEARRSRDIGLQRIQFIIRIPLTEIHRKHTSPLATTERRMLGVMVKQDQIPGGCLKDRRWDILTVYFPKVLALSSLLREGIRIVIAEEMASRNNAKRASIASQWIEIKRNLDVHRIFQPMPTI</sequence>
<evidence type="ECO:0000313" key="2">
    <source>
        <dbReference type="Proteomes" id="UP001174909"/>
    </source>
</evidence>
<keyword evidence="2" id="KW-1185">Reference proteome</keyword>
<name>A0AA35SA63_GEOBA</name>
<reference evidence="1" key="1">
    <citation type="submission" date="2023-03" db="EMBL/GenBank/DDBJ databases">
        <authorList>
            <person name="Steffen K."/>
            <person name="Cardenas P."/>
        </authorList>
    </citation>
    <scope>NUCLEOTIDE SEQUENCE</scope>
</reference>
<protein>
    <submittedName>
        <fullName evidence="1">Uncharacterized protein</fullName>
    </submittedName>
</protein>
<gene>
    <name evidence="1" type="ORF">GBAR_LOCUS14844</name>
</gene>
<dbReference type="EMBL" id="CASHTH010002177">
    <property type="protein sequence ID" value="CAI8025729.1"/>
    <property type="molecule type" value="Genomic_DNA"/>
</dbReference>
<dbReference type="AlphaFoldDB" id="A0AA35SA63"/>
<accession>A0AA35SA63</accession>
<evidence type="ECO:0000313" key="1">
    <source>
        <dbReference type="EMBL" id="CAI8025729.1"/>
    </source>
</evidence>